<dbReference type="RefSeq" id="WP_038049272.1">
    <property type="nucleotide sequence ID" value="NZ_JMFG01000020.1"/>
</dbReference>
<comment type="caution">
    <text evidence="1">The sequence shown here is derived from an EMBL/GenBank/DDBJ whole genome shotgun (WGS) entry which is preliminary data.</text>
</comment>
<protein>
    <submittedName>
        <fullName evidence="1">Uncharacterized protein</fullName>
    </submittedName>
</protein>
<sequence>MVGFGRKALVAGVLAVAAWVGEVWAGQTAIAIKIPVTPELVALFQKKNVATTTSASVSPAPTLVVTWDGERSSVQGFTAQGERTRQWRSVELNRDGELHTVVSF</sequence>
<proteinExistence type="predicted"/>
<gene>
    <name evidence="1" type="ORF">EG19_04525</name>
</gene>
<evidence type="ECO:0000313" key="2">
    <source>
        <dbReference type="Proteomes" id="UP000027284"/>
    </source>
</evidence>
<reference evidence="1 2" key="1">
    <citation type="submission" date="2014-04" db="EMBL/GenBank/DDBJ databases">
        <title>The Genome Sequence of Thermoanaerobaculum aquaticum MP-01, The First Cultivated Group 23 Acidobacterium.</title>
        <authorList>
            <person name="Stamps B.W."/>
            <person name="Losey N.A."/>
            <person name="Lawson P.A."/>
            <person name="Stevenson B.S."/>
        </authorList>
    </citation>
    <scope>NUCLEOTIDE SEQUENCE [LARGE SCALE GENOMIC DNA]</scope>
    <source>
        <strain evidence="1 2">MP-01</strain>
    </source>
</reference>
<name>A0A062XRN8_9BACT</name>
<evidence type="ECO:0000313" key="1">
    <source>
        <dbReference type="EMBL" id="KDA53478.1"/>
    </source>
</evidence>
<dbReference type="AlphaFoldDB" id="A0A062XRN8"/>
<accession>A0A062XRN8</accession>
<organism evidence="1 2">
    <name type="scientific">Thermoanaerobaculum aquaticum</name>
    <dbReference type="NCBI Taxonomy" id="1312852"/>
    <lineage>
        <taxon>Bacteria</taxon>
        <taxon>Pseudomonadati</taxon>
        <taxon>Acidobacteriota</taxon>
        <taxon>Thermoanaerobaculia</taxon>
        <taxon>Thermoanaerobaculales</taxon>
        <taxon>Thermoanaerobaculaceae</taxon>
        <taxon>Thermoanaerobaculum</taxon>
    </lineage>
</organism>
<dbReference type="EMBL" id="JMFG01000020">
    <property type="protein sequence ID" value="KDA53478.1"/>
    <property type="molecule type" value="Genomic_DNA"/>
</dbReference>
<dbReference type="Proteomes" id="UP000027284">
    <property type="component" value="Unassembled WGS sequence"/>
</dbReference>
<keyword evidence="2" id="KW-1185">Reference proteome</keyword>